<evidence type="ECO:0000313" key="2">
    <source>
        <dbReference type="Proteomes" id="UP000001857"/>
    </source>
</evidence>
<organism evidence="1 2">
    <name type="scientific">Aliivibrio fischeri (strain MJ11)</name>
    <name type="common">Vibrio fischeri</name>
    <dbReference type="NCBI Taxonomy" id="388396"/>
    <lineage>
        <taxon>Bacteria</taxon>
        <taxon>Pseudomonadati</taxon>
        <taxon>Pseudomonadota</taxon>
        <taxon>Gammaproteobacteria</taxon>
        <taxon>Vibrionales</taxon>
        <taxon>Vibrionaceae</taxon>
        <taxon>Aliivibrio</taxon>
    </lineage>
</organism>
<accession>B5FD62</accession>
<dbReference type="EMBL" id="CP001139">
    <property type="protein sequence ID" value="ACH65572.1"/>
    <property type="molecule type" value="Genomic_DNA"/>
</dbReference>
<dbReference type="Proteomes" id="UP000001857">
    <property type="component" value="Chromosome I"/>
</dbReference>
<evidence type="ECO:0008006" key="3">
    <source>
        <dbReference type="Google" id="ProtNLM"/>
    </source>
</evidence>
<evidence type="ECO:0000313" key="1">
    <source>
        <dbReference type="EMBL" id="ACH65572.1"/>
    </source>
</evidence>
<dbReference type="KEGG" id="vfm:VFMJ11_1059"/>
<reference evidence="1 2" key="2">
    <citation type="journal article" date="2009" name="Nature">
        <title>A single regulatory gene is sufficient to alter bacterial host range.</title>
        <authorList>
            <person name="Mandel M.J."/>
            <person name="Wollenberg M.S."/>
            <person name="Stabb E.V."/>
            <person name="Visick K.L."/>
            <person name="Ruby E.G."/>
        </authorList>
    </citation>
    <scope>NUCLEOTIDE SEQUENCE [LARGE SCALE GENOMIC DNA]</scope>
    <source>
        <strain evidence="1 2">MJ11</strain>
    </source>
</reference>
<sequence>MSNKVKLNEVVFKILIENKLDGFTVSDMRDCVLKVSNFFESKEAAGAFVYRQVAALEHKQLLSRSSKAKGKKRTYSQTQLLLNSEIIVKPYEFKKKAKLTHIAPKINNKDLKVDSISKLLNTVMQQKSQYEAELTMLLSETEEVKHIMSSFPEDSTHLQSLYLDLRNQSATLCGKVNALTKIIQLDKAKV</sequence>
<name>B5FD62_ALIFM</name>
<dbReference type="HOGENOM" id="CLU_122379_1_2_6"/>
<dbReference type="RefSeq" id="WP_012533145.1">
    <property type="nucleotide sequence ID" value="NC_011184.1"/>
</dbReference>
<gene>
    <name evidence="1" type="ordered locus">VFMJ11_1059</name>
</gene>
<proteinExistence type="predicted"/>
<dbReference type="AlphaFoldDB" id="B5FD62"/>
<reference evidence="2" key="1">
    <citation type="submission" date="2008-08" db="EMBL/GenBank/DDBJ databases">
        <title>Complete sequence of Vibrio fischeri strain MJ11.</title>
        <authorList>
            <person name="Mandel M.J."/>
            <person name="Stabb E.V."/>
            <person name="Ruby E.G."/>
            <person name="Ferriera S."/>
            <person name="Johnson J."/>
            <person name="Kravitz S."/>
            <person name="Beeson K."/>
            <person name="Sutton G."/>
            <person name="Rogers Y.-H."/>
            <person name="Friedman R."/>
            <person name="Frazier M."/>
            <person name="Venter J.C."/>
        </authorList>
    </citation>
    <scope>NUCLEOTIDE SEQUENCE [LARGE SCALE GENOMIC DNA]</scope>
    <source>
        <strain evidence="2">MJ11</strain>
    </source>
</reference>
<protein>
    <recommendedName>
        <fullName evidence="3">Transcriptional regulator VspR</fullName>
    </recommendedName>
</protein>